<evidence type="ECO:0000313" key="2">
    <source>
        <dbReference type="Proteomes" id="UP000796761"/>
    </source>
</evidence>
<accession>A0A8K1GTA6</accession>
<name>A0A8K1GTA6_9PASS</name>
<organism evidence="1 2">
    <name type="scientific">Zosterops borbonicus</name>
    <dbReference type="NCBI Taxonomy" id="364589"/>
    <lineage>
        <taxon>Eukaryota</taxon>
        <taxon>Metazoa</taxon>
        <taxon>Chordata</taxon>
        <taxon>Craniata</taxon>
        <taxon>Vertebrata</taxon>
        <taxon>Euteleostomi</taxon>
        <taxon>Archelosauria</taxon>
        <taxon>Archosauria</taxon>
        <taxon>Dinosauria</taxon>
        <taxon>Saurischia</taxon>
        <taxon>Theropoda</taxon>
        <taxon>Coelurosauria</taxon>
        <taxon>Aves</taxon>
        <taxon>Neognathae</taxon>
        <taxon>Neoaves</taxon>
        <taxon>Telluraves</taxon>
        <taxon>Australaves</taxon>
        <taxon>Passeriformes</taxon>
        <taxon>Sylvioidea</taxon>
        <taxon>Zosteropidae</taxon>
        <taxon>Zosterops</taxon>
    </lineage>
</organism>
<sequence>MVGNILNLFCDLGGHSLDDCWMRDGHHMSLHICNMSLNVTSATFAFHGNLERRGQK</sequence>
<gene>
    <name evidence="1" type="ORF">HGM15179_003785</name>
</gene>
<reference evidence="1" key="1">
    <citation type="submission" date="2019-04" db="EMBL/GenBank/DDBJ databases">
        <title>Genome assembly of Zosterops borbonicus 15179.</title>
        <authorList>
            <person name="Leroy T."/>
            <person name="Anselmetti Y."/>
            <person name="Tilak M.-K."/>
            <person name="Nabholz B."/>
        </authorList>
    </citation>
    <scope>NUCLEOTIDE SEQUENCE</scope>
    <source>
        <strain evidence="1">HGM_15179</strain>
        <tissue evidence="1">Muscle</tissue>
    </source>
</reference>
<comment type="caution">
    <text evidence="1">The sequence shown here is derived from an EMBL/GenBank/DDBJ whole genome shotgun (WGS) entry which is preliminary data.</text>
</comment>
<feature type="non-terminal residue" evidence="1">
    <location>
        <position position="1"/>
    </location>
</feature>
<dbReference type="EMBL" id="SWJQ01000076">
    <property type="protein sequence ID" value="TRZ23319.1"/>
    <property type="molecule type" value="Genomic_DNA"/>
</dbReference>
<proteinExistence type="predicted"/>
<dbReference type="Proteomes" id="UP000796761">
    <property type="component" value="Unassembled WGS sequence"/>
</dbReference>
<keyword evidence="2" id="KW-1185">Reference proteome</keyword>
<dbReference type="AlphaFoldDB" id="A0A8K1GTA6"/>
<protein>
    <submittedName>
        <fullName evidence="1">Uncharacterized protein</fullName>
    </submittedName>
</protein>
<evidence type="ECO:0000313" key="1">
    <source>
        <dbReference type="EMBL" id="TRZ23319.1"/>
    </source>
</evidence>